<evidence type="ECO:0000256" key="6">
    <source>
        <dbReference type="ARBA" id="ARBA00023136"/>
    </source>
</evidence>
<dbReference type="AlphaFoldDB" id="A0A6P1YMZ7"/>
<keyword evidence="3" id="KW-1003">Cell membrane</keyword>
<dbReference type="PROSITE" id="PS50928">
    <property type="entry name" value="ABC_TM1"/>
    <property type="match status" value="1"/>
</dbReference>
<dbReference type="GO" id="GO:0055085">
    <property type="term" value="P:transmembrane transport"/>
    <property type="evidence" value="ECO:0007669"/>
    <property type="project" value="InterPro"/>
</dbReference>
<dbReference type="InterPro" id="IPR035906">
    <property type="entry name" value="MetI-like_sf"/>
</dbReference>
<evidence type="ECO:0000313" key="10">
    <source>
        <dbReference type="Proteomes" id="UP000464751"/>
    </source>
</evidence>
<reference evidence="9 10" key="1">
    <citation type="submission" date="2020-02" db="EMBL/GenBank/DDBJ databases">
        <authorList>
            <person name="Li G."/>
        </authorList>
    </citation>
    <scope>NUCLEOTIDE SEQUENCE [LARGE SCALE GENOMIC DNA]</scope>
    <source>
        <strain evidence="9 10">DSM 102029</strain>
    </source>
</reference>
<keyword evidence="2 7" id="KW-0813">Transport</keyword>
<dbReference type="EMBL" id="CP048630">
    <property type="protein sequence ID" value="QIB34689.1"/>
    <property type="molecule type" value="Genomic_DNA"/>
</dbReference>
<proteinExistence type="inferred from homology"/>
<evidence type="ECO:0000256" key="3">
    <source>
        <dbReference type="ARBA" id="ARBA00022475"/>
    </source>
</evidence>
<evidence type="ECO:0000259" key="8">
    <source>
        <dbReference type="PROSITE" id="PS50928"/>
    </source>
</evidence>
<feature type="transmembrane region" description="Helical" evidence="7">
    <location>
        <begin position="57"/>
        <end position="77"/>
    </location>
</feature>
<evidence type="ECO:0000256" key="7">
    <source>
        <dbReference type="RuleBase" id="RU363032"/>
    </source>
</evidence>
<feature type="transmembrane region" description="Helical" evidence="7">
    <location>
        <begin position="150"/>
        <end position="170"/>
    </location>
</feature>
<evidence type="ECO:0000313" key="9">
    <source>
        <dbReference type="EMBL" id="QIB34689.1"/>
    </source>
</evidence>
<dbReference type="PANTHER" id="PTHR30151:SF16">
    <property type="entry name" value="ABC TRANSPORTER PERMEASE PROTEIN"/>
    <property type="match status" value="1"/>
</dbReference>
<evidence type="ECO:0000256" key="2">
    <source>
        <dbReference type="ARBA" id="ARBA00022448"/>
    </source>
</evidence>
<dbReference type="PANTHER" id="PTHR30151">
    <property type="entry name" value="ALKANE SULFONATE ABC TRANSPORTER-RELATED, MEMBRANE SUBUNIT"/>
    <property type="match status" value="1"/>
</dbReference>
<dbReference type="SUPFAM" id="SSF161098">
    <property type="entry name" value="MetI-like"/>
    <property type="match status" value="1"/>
</dbReference>
<keyword evidence="5 7" id="KW-1133">Transmembrane helix</keyword>
<comment type="subcellular location">
    <subcellularLocation>
        <location evidence="1 7">Cell membrane</location>
        <topology evidence="1 7">Multi-pass membrane protein</topology>
    </subcellularLocation>
</comment>
<keyword evidence="10" id="KW-1185">Reference proteome</keyword>
<feature type="transmembrane region" description="Helical" evidence="7">
    <location>
        <begin position="248"/>
        <end position="267"/>
    </location>
</feature>
<name>A0A6P1YMZ7_9HYPH</name>
<feature type="transmembrane region" description="Helical" evidence="7">
    <location>
        <begin position="124"/>
        <end position="143"/>
    </location>
</feature>
<keyword evidence="6 7" id="KW-0472">Membrane</keyword>
<gene>
    <name evidence="9" type="ORF">G3A50_13950</name>
</gene>
<evidence type="ECO:0000256" key="5">
    <source>
        <dbReference type="ARBA" id="ARBA00022989"/>
    </source>
</evidence>
<dbReference type="Gene3D" id="1.10.3720.10">
    <property type="entry name" value="MetI-like"/>
    <property type="match status" value="1"/>
</dbReference>
<comment type="similarity">
    <text evidence="7">Belongs to the binding-protein-dependent transport system permease family.</text>
</comment>
<evidence type="ECO:0000256" key="4">
    <source>
        <dbReference type="ARBA" id="ARBA00022692"/>
    </source>
</evidence>
<dbReference type="KEGG" id="apra:G3A50_13950"/>
<dbReference type="CDD" id="cd06261">
    <property type="entry name" value="TM_PBP2"/>
    <property type="match status" value="1"/>
</dbReference>
<dbReference type="Pfam" id="PF00528">
    <property type="entry name" value="BPD_transp_1"/>
    <property type="match status" value="1"/>
</dbReference>
<organism evidence="9 10">
    <name type="scientific">Ancylobacter pratisalsi</name>
    <dbReference type="NCBI Taxonomy" id="1745854"/>
    <lineage>
        <taxon>Bacteria</taxon>
        <taxon>Pseudomonadati</taxon>
        <taxon>Pseudomonadota</taxon>
        <taxon>Alphaproteobacteria</taxon>
        <taxon>Hyphomicrobiales</taxon>
        <taxon>Xanthobacteraceae</taxon>
        <taxon>Ancylobacter</taxon>
    </lineage>
</organism>
<feature type="transmembrane region" description="Helical" evidence="7">
    <location>
        <begin position="31"/>
        <end position="51"/>
    </location>
</feature>
<keyword evidence="4 7" id="KW-0812">Transmembrane</keyword>
<evidence type="ECO:0000256" key="1">
    <source>
        <dbReference type="ARBA" id="ARBA00004651"/>
    </source>
</evidence>
<dbReference type="InterPro" id="IPR000515">
    <property type="entry name" value="MetI-like"/>
</dbReference>
<feature type="domain" description="ABC transmembrane type-1" evidence="8">
    <location>
        <begin position="85"/>
        <end position="266"/>
    </location>
</feature>
<sequence length="283" mass="30347">MTAIDPDRDLVSGPGPGAEAIKIGGGFRASLISLAYLAIPIVIILLLWELVARLSGMPAALLPPISAIFAALVRLTAQGLLLHDILASLARLFVSVAIGSVAGTIIGVLMGYFPIWEKALSGPLNFLLAIPGTAMFPLSMIWFGLTEMAIISILIYEVALTVTLNTWAGVKAVDNSLIRAGRAFGACGPALFWRVLIPAALPSIITGYRQAFSRCWRILIVAEMLVSVGAGLGYRIYWGREYFNSDVVYGGLLVVGIIGLLIERVLLRSLEVATIERWGTVRE</sequence>
<dbReference type="RefSeq" id="WP_163075832.1">
    <property type="nucleotide sequence ID" value="NZ_CP048630.1"/>
</dbReference>
<dbReference type="Proteomes" id="UP000464751">
    <property type="component" value="Chromosome"/>
</dbReference>
<feature type="transmembrane region" description="Helical" evidence="7">
    <location>
        <begin position="215"/>
        <end position="236"/>
    </location>
</feature>
<accession>A0A6P1YMZ7</accession>
<feature type="transmembrane region" description="Helical" evidence="7">
    <location>
        <begin position="89"/>
        <end position="112"/>
    </location>
</feature>
<dbReference type="GO" id="GO:0005886">
    <property type="term" value="C:plasma membrane"/>
    <property type="evidence" value="ECO:0007669"/>
    <property type="project" value="UniProtKB-SubCell"/>
</dbReference>
<protein>
    <submittedName>
        <fullName evidence="9">ABC transporter permease</fullName>
    </submittedName>
</protein>